<name>A0A840VGB2_9BACT</name>
<evidence type="ECO:0000313" key="3">
    <source>
        <dbReference type="Proteomes" id="UP000557717"/>
    </source>
</evidence>
<comment type="caution">
    <text evidence="2">The sequence shown here is derived from an EMBL/GenBank/DDBJ whole genome shotgun (WGS) entry which is preliminary data.</text>
</comment>
<protein>
    <submittedName>
        <fullName evidence="2">Uncharacterized protein</fullName>
    </submittedName>
</protein>
<feature type="compositionally biased region" description="Low complexity" evidence="1">
    <location>
        <begin position="220"/>
        <end position="230"/>
    </location>
</feature>
<dbReference type="Proteomes" id="UP000557717">
    <property type="component" value="Unassembled WGS sequence"/>
</dbReference>
<reference evidence="2 3" key="1">
    <citation type="submission" date="2020-08" db="EMBL/GenBank/DDBJ databases">
        <title>Genomic Encyclopedia of Type Strains, Phase IV (KMG-IV): sequencing the most valuable type-strain genomes for metagenomic binning, comparative biology and taxonomic classification.</title>
        <authorList>
            <person name="Goeker M."/>
        </authorList>
    </citation>
    <scope>NUCLEOTIDE SEQUENCE [LARGE SCALE GENOMIC DNA]</scope>
    <source>
        <strain evidence="2 3">YC6886</strain>
    </source>
</reference>
<feature type="region of interest" description="Disordered" evidence="1">
    <location>
        <begin position="1"/>
        <end position="35"/>
    </location>
</feature>
<sequence>MADEPSRVQPKAHRHPNTPPAALLTADSLPPGNRRDRLLQQGLQAWSSKSPLEAIAWVENRPDSEERATLLLAIEAAISQRQPTHDLSLGIVDQVAEAVERLSIDDSAISEVEALTEKWARTDLPSAAAWAIDQPDSEIRDHLIQRIALVRAHDNPMLAAQWVVEQIPQGAQQDEAILTVVNRWGMGDPSEAALWVETFADGPLKERAQKELQGIRQYRSTPSASSLSPTPATPPSVQTP</sequence>
<organism evidence="2 3">
    <name type="scientific">Haloferula luteola</name>
    <dbReference type="NCBI Taxonomy" id="595692"/>
    <lineage>
        <taxon>Bacteria</taxon>
        <taxon>Pseudomonadati</taxon>
        <taxon>Verrucomicrobiota</taxon>
        <taxon>Verrucomicrobiia</taxon>
        <taxon>Verrucomicrobiales</taxon>
        <taxon>Verrucomicrobiaceae</taxon>
        <taxon>Haloferula</taxon>
    </lineage>
</organism>
<evidence type="ECO:0000313" key="2">
    <source>
        <dbReference type="EMBL" id="MBB5351831.1"/>
    </source>
</evidence>
<keyword evidence="3" id="KW-1185">Reference proteome</keyword>
<evidence type="ECO:0000256" key="1">
    <source>
        <dbReference type="SAM" id="MobiDB-lite"/>
    </source>
</evidence>
<dbReference type="RefSeq" id="WP_184018359.1">
    <property type="nucleotide sequence ID" value="NZ_JACHFD010000009.1"/>
</dbReference>
<gene>
    <name evidence="2" type="ORF">HNR46_002070</name>
</gene>
<proteinExistence type="predicted"/>
<feature type="region of interest" description="Disordered" evidence="1">
    <location>
        <begin position="210"/>
        <end position="240"/>
    </location>
</feature>
<accession>A0A840VGB2</accession>
<dbReference type="AlphaFoldDB" id="A0A840VGB2"/>
<dbReference type="EMBL" id="JACHFD010000009">
    <property type="protein sequence ID" value="MBB5351831.1"/>
    <property type="molecule type" value="Genomic_DNA"/>
</dbReference>